<dbReference type="InterPro" id="IPR001789">
    <property type="entry name" value="Sig_transdc_resp-reg_receiver"/>
</dbReference>
<dbReference type="PROSITE" id="PS50885">
    <property type="entry name" value="HAMP"/>
    <property type="match status" value="1"/>
</dbReference>
<evidence type="ECO:0000256" key="9">
    <source>
        <dbReference type="ARBA" id="ARBA00022777"/>
    </source>
</evidence>
<dbReference type="SUPFAM" id="SSF47226">
    <property type="entry name" value="Histidine-containing phosphotransfer domain, HPT domain"/>
    <property type="match status" value="1"/>
</dbReference>
<dbReference type="CDD" id="cd00088">
    <property type="entry name" value="HPT"/>
    <property type="match status" value="1"/>
</dbReference>
<evidence type="ECO:0000256" key="4">
    <source>
        <dbReference type="ARBA" id="ARBA00022475"/>
    </source>
</evidence>
<dbReference type="InterPro" id="IPR003661">
    <property type="entry name" value="HisK_dim/P_dom"/>
</dbReference>
<evidence type="ECO:0000256" key="13">
    <source>
        <dbReference type="ARBA" id="ARBA00023136"/>
    </source>
</evidence>
<feature type="domain" description="HAMP" evidence="19">
    <location>
        <begin position="319"/>
        <end position="371"/>
    </location>
</feature>
<keyword evidence="13 16" id="KW-0472">Membrane</keyword>
<keyword evidence="11 16" id="KW-1133">Transmembrane helix</keyword>
<feature type="domain" description="Response regulatory" evidence="18">
    <location>
        <begin position="668"/>
        <end position="782"/>
    </location>
</feature>
<dbReference type="PROSITE" id="PS50109">
    <property type="entry name" value="HIS_KIN"/>
    <property type="match status" value="1"/>
</dbReference>
<evidence type="ECO:0000256" key="12">
    <source>
        <dbReference type="ARBA" id="ARBA00023012"/>
    </source>
</evidence>
<evidence type="ECO:0000256" key="7">
    <source>
        <dbReference type="ARBA" id="ARBA00022692"/>
    </source>
</evidence>
<dbReference type="GO" id="GO:0005524">
    <property type="term" value="F:ATP binding"/>
    <property type="evidence" value="ECO:0007669"/>
    <property type="project" value="UniProtKB-KW"/>
</dbReference>
<evidence type="ECO:0000256" key="2">
    <source>
        <dbReference type="ARBA" id="ARBA00004651"/>
    </source>
</evidence>
<dbReference type="SMART" id="SM00387">
    <property type="entry name" value="HATPase_c"/>
    <property type="match status" value="1"/>
</dbReference>
<gene>
    <name evidence="21" type="ORF">WAE96_11040</name>
</gene>
<dbReference type="EC" id="2.7.13.3" evidence="3"/>
<dbReference type="InterPro" id="IPR036641">
    <property type="entry name" value="HPT_dom_sf"/>
</dbReference>
<dbReference type="SUPFAM" id="SSF52172">
    <property type="entry name" value="CheY-like"/>
    <property type="match status" value="1"/>
</dbReference>
<dbReference type="RefSeq" id="WP_336435477.1">
    <property type="nucleotide sequence ID" value="NZ_JBAWKS010000001.1"/>
</dbReference>
<name>A0ABU8ETA3_9GAMM</name>
<dbReference type="CDD" id="cd00082">
    <property type="entry name" value="HisKA"/>
    <property type="match status" value="1"/>
</dbReference>
<comment type="catalytic activity">
    <reaction evidence="1">
        <text>ATP + protein L-histidine = ADP + protein N-phospho-L-histidine.</text>
        <dbReference type="EC" id="2.7.13.3"/>
    </reaction>
</comment>
<dbReference type="Proteomes" id="UP001382455">
    <property type="component" value="Unassembled WGS sequence"/>
</dbReference>
<dbReference type="InterPro" id="IPR011006">
    <property type="entry name" value="CheY-like_superfamily"/>
</dbReference>
<dbReference type="CDD" id="cd06225">
    <property type="entry name" value="HAMP"/>
    <property type="match status" value="1"/>
</dbReference>
<feature type="domain" description="HPt" evidence="20">
    <location>
        <begin position="797"/>
        <end position="890"/>
    </location>
</feature>
<comment type="subcellular location">
    <subcellularLocation>
        <location evidence="2">Cell membrane</location>
        <topology evidence="2">Multi-pass membrane protein</topology>
    </subcellularLocation>
</comment>
<keyword evidence="9" id="KW-0418">Kinase</keyword>
<evidence type="ECO:0000256" key="5">
    <source>
        <dbReference type="ARBA" id="ARBA00022553"/>
    </source>
</evidence>
<evidence type="ECO:0000256" key="14">
    <source>
        <dbReference type="PROSITE-ProRule" id="PRU00110"/>
    </source>
</evidence>
<evidence type="ECO:0000256" key="3">
    <source>
        <dbReference type="ARBA" id="ARBA00012438"/>
    </source>
</evidence>
<dbReference type="Gene3D" id="1.20.120.160">
    <property type="entry name" value="HPT domain"/>
    <property type="match status" value="1"/>
</dbReference>
<dbReference type="PANTHER" id="PTHR45339:SF1">
    <property type="entry name" value="HYBRID SIGNAL TRANSDUCTION HISTIDINE KINASE J"/>
    <property type="match status" value="1"/>
</dbReference>
<dbReference type="Gene3D" id="6.10.340.10">
    <property type="match status" value="1"/>
</dbReference>
<evidence type="ECO:0000259" key="18">
    <source>
        <dbReference type="PROSITE" id="PS50110"/>
    </source>
</evidence>
<dbReference type="Pfam" id="PF00512">
    <property type="entry name" value="HisKA"/>
    <property type="match status" value="1"/>
</dbReference>
<evidence type="ECO:0000259" key="17">
    <source>
        <dbReference type="PROSITE" id="PS50109"/>
    </source>
</evidence>
<dbReference type="Pfam" id="PF00672">
    <property type="entry name" value="HAMP"/>
    <property type="match status" value="1"/>
</dbReference>
<dbReference type="SUPFAM" id="SSF158472">
    <property type="entry name" value="HAMP domain-like"/>
    <property type="match status" value="1"/>
</dbReference>
<evidence type="ECO:0000256" key="8">
    <source>
        <dbReference type="ARBA" id="ARBA00022741"/>
    </source>
</evidence>
<evidence type="ECO:0000313" key="21">
    <source>
        <dbReference type="EMBL" id="MEI4550202.1"/>
    </source>
</evidence>
<dbReference type="SMART" id="SM00073">
    <property type="entry name" value="HPT"/>
    <property type="match status" value="1"/>
</dbReference>
<feature type="modified residue" description="4-aspartylphosphate" evidence="15">
    <location>
        <position position="717"/>
    </location>
</feature>
<evidence type="ECO:0000259" key="19">
    <source>
        <dbReference type="PROSITE" id="PS50885"/>
    </source>
</evidence>
<evidence type="ECO:0000259" key="20">
    <source>
        <dbReference type="PROSITE" id="PS50894"/>
    </source>
</evidence>
<evidence type="ECO:0000256" key="1">
    <source>
        <dbReference type="ARBA" id="ARBA00000085"/>
    </source>
</evidence>
<dbReference type="InterPro" id="IPR003594">
    <property type="entry name" value="HATPase_dom"/>
</dbReference>
<keyword evidence="22" id="KW-1185">Reference proteome</keyword>
<keyword evidence="4" id="KW-1003">Cell membrane</keyword>
<feature type="transmembrane region" description="Helical" evidence="16">
    <location>
        <begin position="294"/>
        <end position="317"/>
    </location>
</feature>
<accession>A0ABU8ETA3</accession>
<keyword evidence="12" id="KW-0902">Two-component regulatory system</keyword>
<feature type="modified residue" description="Phosphohistidine" evidence="14">
    <location>
        <position position="836"/>
    </location>
</feature>
<dbReference type="Gene3D" id="1.10.287.130">
    <property type="match status" value="1"/>
</dbReference>
<proteinExistence type="predicted"/>
<dbReference type="Gene3D" id="3.30.565.10">
    <property type="entry name" value="Histidine kinase-like ATPase, C-terminal domain"/>
    <property type="match status" value="1"/>
</dbReference>
<dbReference type="EMBL" id="JBAWKS010000001">
    <property type="protein sequence ID" value="MEI4550202.1"/>
    <property type="molecule type" value="Genomic_DNA"/>
</dbReference>
<dbReference type="Pfam" id="PF00072">
    <property type="entry name" value="Response_reg"/>
    <property type="match status" value="1"/>
</dbReference>
<evidence type="ECO:0000256" key="10">
    <source>
        <dbReference type="ARBA" id="ARBA00022840"/>
    </source>
</evidence>
<dbReference type="PROSITE" id="PS50894">
    <property type="entry name" value="HPT"/>
    <property type="match status" value="1"/>
</dbReference>
<keyword evidence="6" id="KW-0808">Transferase</keyword>
<dbReference type="InterPro" id="IPR003660">
    <property type="entry name" value="HAMP_dom"/>
</dbReference>
<dbReference type="CDD" id="cd16922">
    <property type="entry name" value="HATPase_EvgS-ArcB-TorS-like"/>
    <property type="match status" value="1"/>
</dbReference>
<keyword evidence="7 16" id="KW-0812">Transmembrane</keyword>
<protein>
    <recommendedName>
        <fullName evidence="3">histidine kinase</fullName>
        <ecNumber evidence="3">2.7.13.3</ecNumber>
    </recommendedName>
</protein>
<dbReference type="InterPro" id="IPR004358">
    <property type="entry name" value="Sig_transdc_His_kin-like_C"/>
</dbReference>
<evidence type="ECO:0000256" key="11">
    <source>
        <dbReference type="ARBA" id="ARBA00022989"/>
    </source>
</evidence>
<dbReference type="Pfam" id="PF02518">
    <property type="entry name" value="HATPase_c"/>
    <property type="match status" value="1"/>
</dbReference>
<comment type="caution">
    <text evidence="21">The sequence shown here is derived from an EMBL/GenBank/DDBJ whole genome shotgun (WGS) entry which is preliminary data.</text>
</comment>
<evidence type="ECO:0000256" key="16">
    <source>
        <dbReference type="SAM" id="Phobius"/>
    </source>
</evidence>
<keyword evidence="8" id="KW-0547">Nucleotide-binding</keyword>
<dbReference type="SUPFAM" id="SSF47384">
    <property type="entry name" value="Homodimeric domain of signal transducing histidine kinase"/>
    <property type="match status" value="1"/>
</dbReference>
<dbReference type="SMART" id="SM00388">
    <property type="entry name" value="HisKA"/>
    <property type="match status" value="1"/>
</dbReference>
<sequence length="890" mass="100221">MNNNKLSVRLLWYITPLVIIPMAIQGVFSLSNVTSSSEKQAEAIVTRFVEQQVSKSQNYTQLYSSIIELLSASPDLSQYLIYSYDEHNRPSKERTKLVSALVDEFGNYVDSFSHILSIGVINPQGEVLSYYPKAVLETRESYPFSEQLTNSRKQQNLFFVTENDNTSIYLTYRLFDSRFTLDSPKVLGYLIFHINNSEIAKSVANNYFSDTVNFIMDSSGKILFCNQVDINNRYVSEFELQLLKKTANTGLFSQVALRTLADEKRMILAHSMGNDLYFVTALNKDSLYKAGKTITMYTALLILATAVFLPGIIFLVVRRMLLKPIESLAEASHKVGDGNLNVKLPIDRSDELGMLFQDFNHMVNQIKQYQNELLDYREHLEEKVVTRTQAIAKINKKLEKAIIEAEQANHLKSRFLANMSHEIRTPLTAIMGFTETILTQESNNKKAKYLSTVLRNSKHLLELINNILDLSKIEADKLEVETRALELIPFINDIKSVIEPMATDKKLTLSLNIEYPLPSIIHSDETRLKQILLNICSNAVKFTEKGEVALNVRYSPSTEKLIFTVIDSGIGMSQQEQERAFKPFEQADISTTRKFGGTGLGLCIAKNLAQILGGDITVNSKLSEGSTFEIIVATNNQNQQITMINSADSAQAMLKEEHTTHAQQFEGNILVAEDNKDNQDLIRLLLSQWGISPDFANNGAEAVEQALTNDYDLILMDMQMPVMGGLEATEMLRNAAFDGPIVALTANVMKNDVDAYLEAGCNKALAKPIDKSQLEQTLQQFLALDRSSQQNWEELFQGERFKQISSNYKAKLPNLLEQIAHLNEQQDLNELLALAHSIKGSAGCFGFNHISDAAAELESCIRDHNEDGLDYHILKLEQAIIFILNLKEED</sequence>
<evidence type="ECO:0000256" key="6">
    <source>
        <dbReference type="ARBA" id="ARBA00022679"/>
    </source>
</evidence>
<dbReference type="SUPFAM" id="SSF55874">
    <property type="entry name" value="ATPase domain of HSP90 chaperone/DNA topoisomerase II/histidine kinase"/>
    <property type="match status" value="1"/>
</dbReference>
<dbReference type="InterPro" id="IPR008207">
    <property type="entry name" value="Sig_transdc_His_kin_Hpt_dom"/>
</dbReference>
<dbReference type="Pfam" id="PF01627">
    <property type="entry name" value="Hpt"/>
    <property type="match status" value="1"/>
</dbReference>
<evidence type="ECO:0000256" key="15">
    <source>
        <dbReference type="PROSITE-ProRule" id="PRU00169"/>
    </source>
</evidence>
<feature type="domain" description="Histidine kinase" evidence="17">
    <location>
        <begin position="418"/>
        <end position="636"/>
    </location>
</feature>
<dbReference type="CDD" id="cd17546">
    <property type="entry name" value="REC_hyHK_CKI1_RcsC-like"/>
    <property type="match status" value="1"/>
</dbReference>
<dbReference type="PANTHER" id="PTHR45339">
    <property type="entry name" value="HYBRID SIGNAL TRANSDUCTION HISTIDINE KINASE J"/>
    <property type="match status" value="1"/>
</dbReference>
<dbReference type="PRINTS" id="PR00344">
    <property type="entry name" value="BCTRLSENSOR"/>
</dbReference>
<dbReference type="SMART" id="SM00448">
    <property type="entry name" value="REC"/>
    <property type="match status" value="1"/>
</dbReference>
<reference evidence="21 22" key="1">
    <citation type="submission" date="2023-12" db="EMBL/GenBank/DDBJ databases">
        <title>Friends and Foes: Symbiotic and Algicidal bacterial influence on Karenia brevis blooms.</title>
        <authorList>
            <person name="Fei C."/>
            <person name="Mohamed A.R."/>
            <person name="Booker A."/>
            <person name="Arshad M."/>
            <person name="Klass S."/>
            <person name="Ahn S."/>
            <person name="Gilbert P.M."/>
            <person name="Heil C.A."/>
            <person name="Martinez J.M."/>
            <person name="Amin S.A."/>
        </authorList>
    </citation>
    <scope>NUCLEOTIDE SEQUENCE [LARGE SCALE GENOMIC DNA]</scope>
    <source>
        <strain evidence="21 22">CE15</strain>
    </source>
</reference>
<dbReference type="InterPro" id="IPR036097">
    <property type="entry name" value="HisK_dim/P_sf"/>
</dbReference>
<dbReference type="Gene3D" id="3.40.50.2300">
    <property type="match status" value="1"/>
</dbReference>
<organism evidence="21 22">
    <name type="scientific">Pseudoalteromonas spongiae</name>
    <dbReference type="NCBI Taxonomy" id="298657"/>
    <lineage>
        <taxon>Bacteria</taxon>
        <taxon>Pseudomonadati</taxon>
        <taxon>Pseudomonadota</taxon>
        <taxon>Gammaproteobacteria</taxon>
        <taxon>Alteromonadales</taxon>
        <taxon>Pseudoalteromonadaceae</taxon>
        <taxon>Pseudoalteromonas</taxon>
    </lineage>
</organism>
<dbReference type="InterPro" id="IPR036890">
    <property type="entry name" value="HATPase_C_sf"/>
</dbReference>
<keyword evidence="10 21" id="KW-0067">ATP-binding</keyword>
<keyword evidence="5 15" id="KW-0597">Phosphoprotein</keyword>
<dbReference type="SMART" id="SM00304">
    <property type="entry name" value="HAMP"/>
    <property type="match status" value="1"/>
</dbReference>
<dbReference type="InterPro" id="IPR005467">
    <property type="entry name" value="His_kinase_dom"/>
</dbReference>
<dbReference type="PROSITE" id="PS50110">
    <property type="entry name" value="RESPONSE_REGULATORY"/>
    <property type="match status" value="1"/>
</dbReference>
<evidence type="ECO:0000313" key="22">
    <source>
        <dbReference type="Proteomes" id="UP001382455"/>
    </source>
</evidence>